<evidence type="ECO:0000313" key="1">
    <source>
        <dbReference type="EMBL" id="TFK95077.1"/>
    </source>
</evidence>
<evidence type="ECO:0008006" key="3">
    <source>
        <dbReference type="Google" id="ProtNLM"/>
    </source>
</evidence>
<dbReference type="Proteomes" id="UP000305067">
    <property type="component" value="Unassembled WGS sequence"/>
</dbReference>
<dbReference type="AlphaFoldDB" id="A0A5C3Q1S4"/>
<evidence type="ECO:0000313" key="2">
    <source>
        <dbReference type="Proteomes" id="UP000305067"/>
    </source>
</evidence>
<keyword evidence="2" id="KW-1185">Reference proteome</keyword>
<accession>A0A5C3Q1S4</accession>
<feature type="non-terminal residue" evidence="1">
    <location>
        <position position="1"/>
    </location>
</feature>
<sequence>LQSLETNLVEVNFDAENPLIFELTFDRVVSKAGVNGTVYASFDHTFKSPGFVVPILGTANSGRIPNVFLPQGAIASLDIIPLGKLDLISVDAYVRAATIKGRLGIPLTIAGLKQADVPANYTITV</sequence>
<protein>
    <recommendedName>
        <fullName evidence="3">Late embryogenesis abundant protein LEA-2 subgroup domain-containing protein</fullName>
    </recommendedName>
</protein>
<name>A0A5C3Q1S4_9AGAR</name>
<gene>
    <name evidence="1" type="ORF">BDV98DRAFT_538057</name>
</gene>
<organism evidence="1 2">
    <name type="scientific">Pterulicium gracile</name>
    <dbReference type="NCBI Taxonomy" id="1884261"/>
    <lineage>
        <taxon>Eukaryota</taxon>
        <taxon>Fungi</taxon>
        <taxon>Dikarya</taxon>
        <taxon>Basidiomycota</taxon>
        <taxon>Agaricomycotina</taxon>
        <taxon>Agaricomycetes</taxon>
        <taxon>Agaricomycetidae</taxon>
        <taxon>Agaricales</taxon>
        <taxon>Pleurotineae</taxon>
        <taxon>Pterulaceae</taxon>
        <taxon>Pterulicium</taxon>
    </lineage>
</organism>
<proteinExistence type="predicted"/>
<reference evidence="1 2" key="1">
    <citation type="journal article" date="2019" name="Nat. Ecol. Evol.">
        <title>Megaphylogeny resolves global patterns of mushroom evolution.</title>
        <authorList>
            <person name="Varga T."/>
            <person name="Krizsan K."/>
            <person name="Foldi C."/>
            <person name="Dima B."/>
            <person name="Sanchez-Garcia M."/>
            <person name="Sanchez-Ramirez S."/>
            <person name="Szollosi G.J."/>
            <person name="Szarkandi J.G."/>
            <person name="Papp V."/>
            <person name="Albert L."/>
            <person name="Andreopoulos W."/>
            <person name="Angelini C."/>
            <person name="Antonin V."/>
            <person name="Barry K.W."/>
            <person name="Bougher N.L."/>
            <person name="Buchanan P."/>
            <person name="Buyck B."/>
            <person name="Bense V."/>
            <person name="Catcheside P."/>
            <person name="Chovatia M."/>
            <person name="Cooper J."/>
            <person name="Damon W."/>
            <person name="Desjardin D."/>
            <person name="Finy P."/>
            <person name="Geml J."/>
            <person name="Haridas S."/>
            <person name="Hughes K."/>
            <person name="Justo A."/>
            <person name="Karasinski D."/>
            <person name="Kautmanova I."/>
            <person name="Kiss B."/>
            <person name="Kocsube S."/>
            <person name="Kotiranta H."/>
            <person name="LaButti K.M."/>
            <person name="Lechner B.E."/>
            <person name="Liimatainen K."/>
            <person name="Lipzen A."/>
            <person name="Lukacs Z."/>
            <person name="Mihaltcheva S."/>
            <person name="Morgado L.N."/>
            <person name="Niskanen T."/>
            <person name="Noordeloos M.E."/>
            <person name="Ohm R.A."/>
            <person name="Ortiz-Santana B."/>
            <person name="Ovrebo C."/>
            <person name="Racz N."/>
            <person name="Riley R."/>
            <person name="Savchenko A."/>
            <person name="Shiryaev A."/>
            <person name="Soop K."/>
            <person name="Spirin V."/>
            <person name="Szebenyi C."/>
            <person name="Tomsovsky M."/>
            <person name="Tulloss R.E."/>
            <person name="Uehling J."/>
            <person name="Grigoriev I.V."/>
            <person name="Vagvolgyi C."/>
            <person name="Papp T."/>
            <person name="Martin F.M."/>
            <person name="Miettinen O."/>
            <person name="Hibbett D.S."/>
            <person name="Nagy L.G."/>
        </authorList>
    </citation>
    <scope>NUCLEOTIDE SEQUENCE [LARGE SCALE GENOMIC DNA]</scope>
    <source>
        <strain evidence="1 2">CBS 309.79</strain>
    </source>
</reference>
<dbReference type="EMBL" id="ML178977">
    <property type="protein sequence ID" value="TFK95077.1"/>
    <property type="molecule type" value="Genomic_DNA"/>
</dbReference>
<dbReference type="OrthoDB" id="3251634at2759"/>